<feature type="domain" description="J" evidence="9">
    <location>
        <begin position="40"/>
        <end position="110"/>
    </location>
</feature>
<accession>A0A8H7ZI85</accession>
<evidence type="ECO:0000256" key="1">
    <source>
        <dbReference type="ARBA" id="ARBA00022692"/>
    </source>
</evidence>
<dbReference type="SUPFAM" id="SSF46565">
    <property type="entry name" value="Chaperone J-domain"/>
    <property type="match status" value="1"/>
</dbReference>
<evidence type="ECO:0000256" key="5">
    <source>
        <dbReference type="ARBA" id="ARBA00037847"/>
    </source>
</evidence>
<dbReference type="Gene3D" id="1.10.287.110">
    <property type="entry name" value="DnaJ domain"/>
    <property type="match status" value="1"/>
</dbReference>
<evidence type="ECO:0000256" key="2">
    <source>
        <dbReference type="ARBA" id="ARBA00022729"/>
    </source>
</evidence>
<feature type="chain" id="PRO_5034183854" description="J domain-containing protein" evidence="8">
    <location>
        <begin position="17"/>
        <end position="296"/>
    </location>
</feature>
<dbReference type="GO" id="GO:0012505">
    <property type="term" value="C:endomembrane system"/>
    <property type="evidence" value="ECO:0007669"/>
    <property type="project" value="UniProtKB-SubCell"/>
</dbReference>
<organism evidence="10 11">
    <name type="scientific">Candida metapsilosis</name>
    <dbReference type="NCBI Taxonomy" id="273372"/>
    <lineage>
        <taxon>Eukaryota</taxon>
        <taxon>Fungi</taxon>
        <taxon>Dikarya</taxon>
        <taxon>Ascomycota</taxon>
        <taxon>Saccharomycotina</taxon>
        <taxon>Pichiomycetes</taxon>
        <taxon>Debaryomycetaceae</taxon>
        <taxon>Candida/Lodderomyces clade</taxon>
        <taxon>Candida</taxon>
    </lineage>
</organism>
<name>A0A8H7ZI85_9ASCO</name>
<dbReference type="AlphaFoldDB" id="A0A8H7ZI85"/>
<dbReference type="PRINTS" id="PR00625">
    <property type="entry name" value="JDOMAIN"/>
</dbReference>
<dbReference type="Pfam" id="PF00226">
    <property type="entry name" value="DnaJ"/>
    <property type="match status" value="1"/>
</dbReference>
<keyword evidence="11" id="KW-1185">Reference proteome</keyword>
<evidence type="ECO:0000256" key="8">
    <source>
        <dbReference type="SAM" id="SignalP"/>
    </source>
</evidence>
<feature type="transmembrane region" description="Helical" evidence="7">
    <location>
        <begin position="131"/>
        <end position="150"/>
    </location>
</feature>
<dbReference type="PROSITE" id="PS50076">
    <property type="entry name" value="DNAJ_2"/>
    <property type="match status" value="1"/>
</dbReference>
<keyword evidence="4 7" id="KW-0472">Membrane</keyword>
<keyword evidence="3 7" id="KW-1133">Transmembrane helix</keyword>
<keyword evidence="2 8" id="KW-0732">Signal</keyword>
<dbReference type="InterPro" id="IPR052606">
    <property type="entry name" value="DnaJ_domain_protein"/>
</dbReference>
<dbReference type="InterPro" id="IPR001623">
    <property type="entry name" value="DnaJ_domain"/>
</dbReference>
<feature type="region of interest" description="Disordered" evidence="6">
    <location>
        <begin position="258"/>
        <end position="296"/>
    </location>
</feature>
<evidence type="ECO:0000313" key="11">
    <source>
        <dbReference type="Proteomes" id="UP000669133"/>
    </source>
</evidence>
<dbReference type="EMBL" id="JAEOAQ010000002">
    <property type="protein sequence ID" value="KAG5420584.1"/>
    <property type="molecule type" value="Genomic_DNA"/>
</dbReference>
<comment type="subcellular location">
    <subcellularLocation>
        <location evidence="5">Endomembrane system</location>
        <topology evidence="5">Single-pass membrane protein</topology>
    </subcellularLocation>
</comment>
<dbReference type="InterPro" id="IPR018253">
    <property type="entry name" value="DnaJ_domain_CS"/>
</dbReference>
<proteinExistence type="predicted"/>
<gene>
    <name evidence="10" type="ORF">I9W82_002465</name>
</gene>
<sequence length="296" mass="34568">MRFLFLILLIIGIASAWSPEDYEIFKLNDKVRQVLGQEVTFYQWFNLTKGPKSTPVEIKKAYRKLSRASHPDKVKVKAKRKKAEEKYAMLSSVYNILRDASRKERYDYFLDKGFPKWKGTGYLYSKFRPGLVLTVFVVYILVSVLHYFALKINRKQSFKRIVEYKNQLKNQAWNGSIVPPSDGSDRRLMNEMNNTTFVVKNNGDVYVEDDEGLHLIDEHEINVNPTFKDTLIFKVPAKLYNFTFGKVFTPINTEVAYEKPHSKAEEEDQVDPVKKKKNKGKKMELPNGKVVYSRKK</sequence>
<evidence type="ECO:0000256" key="6">
    <source>
        <dbReference type="SAM" id="MobiDB-lite"/>
    </source>
</evidence>
<dbReference type="PANTHER" id="PTHR44653:SF2">
    <property type="entry name" value="DNAJ HOMOLOG SUBFAMILY C MEMBER 1"/>
    <property type="match status" value="1"/>
</dbReference>
<dbReference type="CDD" id="cd06257">
    <property type="entry name" value="DnaJ"/>
    <property type="match status" value="1"/>
</dbReference>
<dbReference type="RefSeq" id="XP_067549700.1">
    <property type="nucleotide sequence ID" value="XM_067691323.1"/>
</dbReference>
<dbReference type="PANTHER" id="PTHR44653">
    <property type="entry name" value="DNAJ HOMOLOG SUBFAMILY C MEMBER 1"/>
    <property type="match status" value="1"/>
</dbReference>
<evidence type="ECO:0000256" key="4">
    <source>
        <dbReference type="ARBA" id="ARBA00023136"/>
    </source>
</evidence>
<evidence type="ECO:0000256" key="7">
    <source>
        <dbReference type="SAM" id="Phobius"/>
    </source>
</evidence>
<evidence type="ECO:0000259" key="9">
    <source>
        <dbReference type="PROSITE" id="PS50076"/>
    </source>
</evidence>
<dbReference type="GeneID" id="93651094"/>
<feature type="signal peptide" evidence="8">
    <location>
        <begin position="1"/>
        <end position="16"/>
    </location>
</feature>
<comment type="caution">
    <text evidence="10">The sequence shown here is derived from an EMBL/GenBank/DDBJ whole genome shotgun (WGS) entry which is preliminary data.</text>
</comment>
<protein>
    <recommendedName>
        <fullName evidence="9">J domain-containing protein</fullName>
    </recommendedName>
</protein>
<dbReference type="SMART" id="SM00271">
    <property type="entry name" value="DnaJ"/>
    <property type="match status" value="1"/>
</dbReference>
<evidence type="ECO:0000313" key="10">
    <source>
        <dbReference type="EMBL" id="KAG5420584.1"/>
    </source>
</evidence>
<evidence type="ECO:0000256" key="3">
    <source>
        <dbReference type="ARBA" id="ARBA00022989"/>
    </source>
</evidence>
<dbReference type="PROSITE" id="PS00636">
    <property type="entry name" value="DNAJ_1"/>
    <property type="match status" value="1"/>
</dbReference>
<dbReference type="OrthoDB" id="413400at2759"/>
<reference evidence="10 11" key="1">
    <citation type="submission" date="2020-12" db="EMBL/GenBank/DDBJ databases">
        <title>Effect of drift, selection, and recombination on the evolution of hybrid genomes in Candida yeast pathogens.</title>
        <authorList>
            <person name="Mixao V."/>
            <person name="Ksiezopolska E."/>
            <person name="Saus E."/>
            <person name="Boekhout T."/>
            <person name="Gacser A."/>
            <person name="Gabaldon T."/>
        </authorList>
    </citation>
    <scope>NUCLEOTIDE SEQUENCE [LARGE SCALE GENOMIC DNA]</scope>
    <source>
        <strain evidence="10 11">BP57</strain>
    </source>
</reference>
<dbReference type="InterPro" id="IPR036869">
    <property type="entry name" value="J_dom_sf"/>
</dbReference>
<keyword evidence="1 7" id="KW-0812">Transmembrane</keyword>
<dbReference type="Proteomes" id="UP000669133">
    <property type="component" value="Unassembled WGS sequence"/>
</dbReference>